<dbReference type="InterPro" id="IPR018389">
    <property type="entry name" value="DctP_fam"/>
</dbReference>
<accession>A0A2W5N5L9</accession>
<evidence type="ECO:0000256" key="4">
    <source>
        <dbReference type="SAM" id="SignalP"/>
    </source>
</evidence>
<dbReference type="PANTHER" id="PTHR33376">
    <property type="match status" value="1"/>
</dbReference>
<evidence type="ECO:0000256" key="2">
    <source>
        <dbReference type="ARBA" id="ARBA00022729"/>
    </source>
</evidence>
<dbReference type="GO" id="GO:0055085">
    <property type="term" value="P:transmembrane transport"/>
    <property type="evidence" value="ECO:0007669"/>
    <property type="project" value="InterPro"/>
</dbReference>
<keyword evidence="3" id="KW-0574">Periplasm</keyword>
<dbReference type="EMBL" id="QFPW01000016">
    <property type="protein sequence ID" value="PZQ47629.1"/>
    <property type="molecule type" value="Genomic_DNA"/>
</dbReference>
<evidence type="ECO:0000256" key="1">
    <source>
        <dbReference type="ARBA" id="ARBA00004418"/>
    </source>
</evidence>
<dbReference type="GO" id="GO:0042597">
    <property type="term" value="C:periplasmic space"/>
    <property type="evidence" value="ECO:0007669"/>
    <property type="project" value="UniProtKB-SubCell"/>
</dbReference>
<comment type="subcellular location">
    <subcellularLocation>
        <location evidence="1">Periplasm</location>
    </subcellularLocation>
</comment>
<sequence length="336" mass="37067">MTTFKRTARIAAALATTALLVGAGAAQAETWRFATKQPADSPEGKVFQFFADRARELSNGEMDVQVYPSEQLGKEAAVLEQLELGTINIYAEDAFFLQKWVPDIKWIAPPFLFQSREEWVAYTNSDLAKGWFKQAEEIAGVRPLGEPMAMVRGPYRVLISKAPIEKYEDIQNVTLRMYPDELAISVWKHLGADLAMLAWTETYQGLQSGLANAVTSPAALVESMGFYEQAPYITQTNEFWQGLPFMMNAAAFDDLSEENQKALLQAHEEAGAYSVELMAENASKMRANLETKGVTFTDMPLDPLFAYMGDWYAAQDAAGALPEGMLAAAQAAKAAQ</sequence>
<evidence type="ECO:0000313" key="5">
    <source>
        <dbReference type="EMBL" id="PZQ47629.1"/>
    </source>
</evidence>
<organism evidence="5 6">
    <name type="scientific">Rhodovulum sulfidophilum</name>
    <name type="common">Rhodobacter sulfidophilus</name>
    <dbReference type="NCBI Taxonomy" id="35806"/>
    <lineage>
        <taxon>Bacteria</taxon>
        <taxon>Pseudomonadati</taxon>
        <taxon>Pseudomonadota</taxon>
        <taxon>Alphaproteobacteria</taxon>
        <taxon>Rhodobacterales</taxon>
        <taxon>Paracoccaceae</taxon>
        <taxon>Rhodovulum</taxon>
    </lineage>
</organism>
<feature type="signal peptide" evidence="4">
    <location>
        <begin position="1"/>
        <end position="28"/>
    </location>
</feature>
<feature type="chain" id="PRO_5016003012" evidence="4">
    <location>
        <begin position="29"/>
        <end position="336"/>
    </location>
</feature>
<dbReference type="Pfam" id="PF03480">
    <property type="entry name" value="DctP"/>
    <property type="match status" value="1"/>
</dbReference>
<evidence type="ECO:0000256" key="3">
    <source>
        <dbReference type="ARBA" id="ARBA00022764"/>
    </source>
</evidence>
<dbReference type="PANTHER" id="PTHR33376:SF4">
    <property type="entry name" value="SIALIC ACID-BINDING PERIPLASMIC PROTEIN SIAP"/>
    <property type="match status" value="1"/>
</dbReference>
<comment type="caution">
    <text evidence="5">The sequence shown here is derived from an EMBL/GenBank/DDBJ whole genome shotgun (WGS) entry which is preliminary data.</text>
</comment>
<evidence type="ECO:0000313" key="6">
    <source>
        <dbReference type="Proteomes" id="UP000249185"/>
    </source>
</evidence>
<dbReference type="AlphaFoldDB" id="A0A2W5N5L9"/>
<name>A0A2W5N5L9_RHOSU</name>
<reference evidence="5 6" key="1">
    <citation type="submission" date="2017-08" db="EMBL/GenBank/DDBJ databases">
        <title>Infants hospitalized years apart are colonized by the same room-sourced microbial strains.</title>
        <authorList>
            <person name="Brooks B."/>
            <person name="Olm M.R."/>
            <person name="Firek B.A."/>
            <person name="Baker R."/>
            <person name="Thomas B.C."/>
            <person name="Morowitz M.J."/>
            <person name="Banfield J.F."/>
        </authorList>
    </citation>
    <scope>NUCLEOTIDE SEQUENCE [LARGE SCALE GENOMIC DNA]</scope>
    <source>
        <strain evidence="5">S2_005_002_R2_34</strain>
    </source>
</reference>
<proteinExistence type="predicted"/>
<dbReference type="Proteomes" id="UP000249185">
    <property type="component" value="Unassembled WGS sequence"/>
</dbReference>
<protein>
    <submittedName>
        <fullName evidence="5">C4-dicarboxylate ABC transporter substrate-binding protein</fullName>
    </submittedName>
</protein>
<gene>
    <name evidence="5" type="ORF">DI556_17055</name>
</gene>
<dbReference type="CDD" id="cd13603">
    <property type="entry name" value="PBP2_TRAP_Siap_TeaA_like"/>
    <property type="match status" value="1"/>
</dbReference>
<keyword evidence="2 4" id="KW-0732">Signal</keyword>
<dbReference type="InterPro" id="IPR038404">
    <property type="entry name" value="TRAP_DctP_sf"/>
</dbReference>
<dbReference type="NCBIfam" id="NF037995">
    <property type="entry name" value="TRAP_S1"/>
    <property type="match status" value="1"/>
</dbReference>
<dbReference type="Gene3D" id="3.40.190.170">
    <property type="entry name" value="Bacterial extracellular solute-binding protein, family 7"/>
    <property type="match status" value="1"/>
</dbReference>